<dbReference type="Pfam" id="PF00005">
    <property type="entry name" value="ABC_tran"/>
    <property type="match status" value="1"/>
</dbReference>
<feature type="transmembrane region" description="Helical" evidence="11">
    <location>
        <begin position="551"/>
        <end position="573"/>
    </location>
</feature>
<evidence type="ECO:0000256" key="1">
    <source>
        <dbReference type="ARBA" id="ARBA00004141"/>
    </source>
</evidence>
<dbReference type="PANTHER" id="PTHR19229">
    <property type="entry name" value="ATP-BINDING CASSETTE TRANSPORTER SUBFAMILY A ABCA"/>
    <property type="match status" value="1"/>
</dbReference>
<name>A0AAD5TLE6_9FUNG</name>
<organism evidence="13 14">
    <name type="scientific">Geranomyces variabilis</name>
    <dbReference type="NCBI Taxonomy" id="109894"/>
    <lineage>
        <taxon>Eukaryota</taxon>
        <taxon>Fungi</taxon>
        <taxon>Fungi incertae sedis</taxon>
        <taxon>Chytridiomycota</taxon>
        <taxon>Chytridiomycota incertae sedis</taxon>
        <taxon>Chytridiomycetes</taxon>
        <taxon>Spizellomycetales</taxon>
        <taxon>Powellomycetaceae</taxon>
        <taxon>Geranomyces</taxon>
    </lineage>
</organism>
<evidence type="ECO:0000256" key="7">
    <source>
        <dbReference type="ARBA" id="ARBA00022840"/>
    </source>
</evidence>
<dbReference type="Proteomes" id="UP001212152">
    <property type="component" value="Unassembled WGS sequence"/>
</dbReference>
<dbReference type="AlphaFoldDB" id="A0AAD5TLE6"/>
<dbReference type="PROSITE" id="PS00211">
    <property type="entry name" value="ABC_TRANSPORTER_1"/>
    <property type="match status" value="1"/>
</dbReference>
<dbReference type="InterPro" id="IPR026082">
    <property type="entry name" value="ABCA"/>
</dbReference>
<feature type="region of interest" description="Disordered" evidence="10">
    <location>
        <begin position="1"/>
        <end position="23"/>
    </location>
</feature>
<keyword evidence="5" id="KW-0677">Repeat</keyword>
<feature type="transmembrane region" description="Helical" evidence="11">
    <location>
        <begin position="483"/>
        <end position="505"/>
    </location>
</feature>
<feature type="transmembrane region" description="Helical" evidence="11">
    <location>
        <begin position="440"/>
        <end position="462"/>
    </location>
</feature>
<dbReference type="GO" id="GO:0005319">
    <property type="term" value="F:lipid transporter activity"/>
    <property type="evidence" value="ECO:0007669"/>
    <property type="project" value="TreeGrafter"/>
</dbReference>
<dbReference type="FunFam" id="3.40.50.300:FF:000665">
    <property type="entry name" value="ABC transporter A family member 2"/>
    <property type="match status" value="1"/>
</dbReference>
<dbReference type="InterPro" id="IPR013525">
    <property type="entry name" value="ABC2_TM"/>
</dbReference>
<evidence type="ECO:0000256" key="9">
    <source>
        <dbReference type="ARBA" id="ARBA00023136"/>
    </source>
</evidence>
<dbReference type="PROSITE" id="PS50893">
    <property type="entry name" value="ABC_TRANSPORTER_2"/>
    <property type="match status" value="1"/>
</dbReference>
<keyword evidence="4 11" id="KW-0812">Transmembrane</keyword>
<evidence type="ECO:0000256" key="8">
    <source>
        <dbReference type="ARBA" id="ARBA00022989"/>
    </source>
</evidence>
<evidence type="ECO:0000313" key="13">
    <source>
        <dbReference type="EMBL" id="KAJ3180018.1"/>
    </source>
</evidence>
<evidence type="ECO:0000256" key="2">
    <source>
        <dbReference type="ARBA" id="ARBA00008869"/>
    </source>
</evidence>
<keyword evidence="7" id="KW-0067">ATP-binding</keyword>
<keyword evidence="14" id="KW-1185">Reference proteome</keyword>
<dbReference type="GO" id="GO:0016887">
    <property type="term" value="F:ATP hydrolysis activity"/>
    <property type="evidence" value="ECO:0007669"/>
    <property type="project" value="InterPro"/>
</dbReference>
<accession>A0AAD5TLE6</accession>
<feature type="transmembrane region" description="Helical" evidence="11">
    <location>
        <begin position="579"/>
        <end position="599"/>
    </location>
</feature>
<comment type="similarity">
    <text evidence="2">Belongs to the ABC transporter superfamily. ABCA family.</text>
</comment>
<dbReference type="InterPro" id="IPR017871">
    <property type="entry name" value="ABC_transporter-like_CS"/>
</dbReference>
<dbReference type="InterPro" id="IPR003593">
    <property type="entry name" value="AAA+_ATPase"/>
</dbReference>
<evidence type="ECO:0000256" key="10">
    <source>
        <dbReference type="SAM" id="MobiDB-lite"/>
    </source>
</evidence>
<evidence type="ECO:0000256" key="11">
    <source>
        <dbReference type="SAM" id="Phobius"/>
    </source>
</evidence>
<reference evidence="13" key="1">
    <citation type="submission" date="2020-05" db="EMBL/GenBank/DDBJ databases">
        <title>Phylogenomic resolution of chytrid fungi.</title>
        <authorList>
            <person name="Stajich J.E."/>
            <person name="Amses K."/>
            <person name="Simmons R."/>
            <person name="Seto K."/>
            <person name="Myers J."/>
            <person name="Bonds A."/>
            <person name="Quandt C.A."/>
            <person name="Barry K."/>
            <person name="Liu P."/>
            <person name="Grigoriev I."/>
            <person name="Longcore J.E."/>
            <person name="James T.Y."/>
        </authorList>
    </citation>
    <scope>NUCLEOTIDE SEQUENCE</scope>
    <source>
        <strain evidence="13">JEL0379</strain>
    </source>
</reference>
<dbReference type="SUPFAM" id="SSF52540">
    <property type="entry name" value="P-loop containing nucleoside triphosphate hydrolases"/>
    <property type="match status" value="1"/>
</dbReference>
<keyword evidence="9 11" id="KW-0472">Membrane</keyword>
<dbReference type="GO" id="GO:0005524">
    <property type="term" value="F:ATP binding"/>
    <property type="evidence" value="ECO:0007669"/>
    <property type="project" value="UniProtKB-KW"/>
</dbReference>
<proteinExistence type="inferred from homology"/>
<keyword evidence="6" id="KW-0547">Nucleotide-binding</keyword>
<keyword evidence="3" id="KW-0813">Transport</keyword>
<dbReference type="PANTHER" id="PTHR19229:SF36">
    <property type="entry name" value="ATP-BINDING CASSETTE SUB-FAMILY A MEMBER 2"/>
    <property type="match status" value="1"/>
</dbReference>
<evidence type="ECO:0000313" key="14">
    <source>
        <dbReference type="Proteomes" id="UP001212152"/>
    </source>
</evidence>
<evidence type="ECO:0000256" key="3">
    <source>
        <dbReference type="ARBA" id="ARBA00022448"/>
    </source>
</evidence>
<feature type="domain" description="ABC transporter" evidence="12">
    <location>
        <begin position="719"/>
        <end position="951"/>
    </location>
</feature>
<feature type="transmembrane region" description="Helical" evidence="11">
    <location>
        <begin position="48"/>
        <end position="73"/>
    </location>
</feature>
<feature type="transmembrane region" description="Helical" evidence="11">
    <location>
        <begin position="619"/>
        <end position="641"/>
    </location>
</feature>
<dbReference type="InterPro" id="IPR003439">
    <property type="entry name" value="ABC_transporter-like_ATP-bd"/>
</dbReference>
<dbReference type="Gene3D" id="3.40.50.300">
    <property type="entry name" value="P-loop containing nucleotide triphosphate hydrolases"/>
    <property type="match status" value="1"/>
</dbReference>
<evidence type="ECO:0000256" key="6">
    <source>
        <dbReference type="ARBA" id="ARBA00022741"/>
    </source>
</evidence>
<dbReference type="InterPro" id="IPR027417">
    <property type="entry name" value="P-loop_NTPase"/>
</dbReference>
<dbReference type="GO" id="GO:0016020">
    <property type="term" value="C:membrane"/>
    <property type="evidence" value="ECO:0007669"/>
    <property type="project" value="UniProtKB-SubCell"/>
</dbReference>
<dbReference type="Pfam" id="PF12698">
    <property type="entry name" value="ABC2_membrane_3"/>
    <property type="match status" value="1"/>
</dbReference>
<feature type="transmembrane region" description="Helical" evidence="11">
    <location>
        <begin position="517"/>
        <end position="539"/>
    </location>
</feature>
<evidence type="ECO:0000259" key="12">
    <source>
        <dbReference type="PROSITE" id="PS50893"/>
    </source>
</evidence>
<comment type="subcellular location">
    <subcellularLocation>
        <location evidence="1">Membrane</location>
        <topology evidence="1">Multi-pass membrane protein</topology>
    </subcellularLocation>
</comment>
<dbReference type="GO" id="GO:0140359">
    <property type="term" value="F:ABC-type transporter activity"/>
    <property type="evidence" value="ECO:0007669"/>
    <property type="project" value="InterPro"/>
</dbReference>
<comment type="caution">
    <text evidence="13">The sequence shown here is derived from an EMBL/GenBank/DDBJ whole genome shotgun (WGS) entry which is preliminary data.</text>
</comment>
<sequence>MSPDTKFVDSSVSAGPTASAEAGRAPLPKSYQVRALGRKTLAYQGRQWFTNICCVGCCPFLMVVISALLGAVIQSLVNKSTVPQDVLYCSSVRAQDSLNFPLQDVDRTASVPLPTTPATINGIKLPLSTEDTIAHANFLPAGLSRLASVSSIAGQKQCTQYFGLGYPLTPATVYEEDPQIPAGQQASGYDSTYSSEPLGGWLGPQALSSLSRYLVQYQLRPWLYTTADSGVDPALIGTLPQDPEVPLSNIASLATFAPLASATSATGLLNSIERRLYIDRGTNASQVSGGVQPVPWYEAGSVDNSAAIGNAITSALDRLSRIDKTVLTASNPTDEQVTSFLLVVNNITNSLPYGGLRFQTVNHATKTYKYTMQVGTDARFENAAGFPSQGIRQLLQQSTLHNAMLRLGNITTFGTARLVQSIRSFPQLQNTKIVLPFASFIGRILFPFAISFLVPFFVVVLVTEKEARILVMMRMNGLRAWTYWAAHYVHFFCLHVLSSLVFVIAGRATKMELFTLTSAGVIFLVLFMWGHAQIALSFVMGSMFSRARTGLVVSFLIILCSVLVSLASDTLFVTGSPPSAYFIWPAFAFYRILTVLNQAAYQANSRPYTMSRIKPGDEVFTAIIFLLWEWAFLMLLAVWLGNDGWYKLKKRTAEWFGRLGRGKSMKRQVTDEELGTDPASAPVVAGDTDGMGYMEIEDEDVRAERERIEAMTERRSNPLVLQDLSKTYPSTGKTALKSLTMAVEPDVVFGLLGPNGAGKSTTIGILTGMFPATRGSAHIAGYNLDTDRDGVWRSVGVCPQHDILWDDLTVQEHLLFYARLKGVPPRQEKEVVEESLAAVALNGAFKTRKSKGLSGGEKRRLSIAISLVGNPKVVFLDEPTTGLDPEVRRQIWTIIQQARHGRCIVLTSHSMEEVEVLAQRVGIVSQGRLRCIGTPTHLRGRFANFVRVSLSVADEAQLSRACGFTETVLPEGWTREDDASPVRASYAFSKDAGTIGAVFERMEEGADEAGIEEWGVAEMTLEEVFVNIIGADGEDVSA</sequence>
<evidence type="ECO:0000256" key="4">
    <source>
        <dbReference type="ARBA" id="ARBA00022692"/>
    </source>
</evidence>
<dbReference type="CDD" id="cd03263">
    <property type="entry name" value="ABC_subfamily_A"/>
    <property type="match status" value="1"/>
</dbReference>
<gene>
    <name evidence="13" type="ORF">HDU87_002241</name>
</gene>
<evidence type="ECO:0000256" key="5">
    <source>
        <dbReference type="ARBA" id="ARBA00022737"/>
    </source>
</evidence>
<protein>
    <recommendedName>
        <fullName evidence="12">ABC transporter domain-containing protein</fullName>
    </recommendedName>
</protein>
<dbReference type="EMBL" id="JADGJQ010000018">
    <property type="protein sequence ID" value="KAJ3180018.1"/>
    <property type="molecule type" value="Genomic_DNA"/>
</dbReference>
<dbReference type="SMART" id="SM00382">
    <property type="entry name" value="AAA"/>
    <property type="match status" value="1"/>
</dbReference>
<keyword evidence="8 11" id="KW-1133">Transmembrane helix</keyword>